<organism evidence="1 2">
    <name type="scientific">Methanolapillus millepedarum</name>
    <dbReference type="NCBI Taxonomy" id="3028296"/>
    <lineage>
        <taxon>Archaea</taxon>
        <taxon>Methanobacteriati</taxon>
        <taxon>Methanobacteriota</taxon>
        <taxon>Stenosarchaea group</taxon>
        <taxon>Methanomicrobia</taxon>
        <taxon>Methanosarcinales</taxon>
        <taxon>Methanosarcinaceae</taxon>
        <taxon>Methanolapillus</taxon>
    </lineage>
</organism>
<name>A0AA96ZVL4_9EURY</name>
<dbReference type="EMBL" id="CP131060">
    <property type="protein sequence ID" value="WNY25566.1"/>
    <property type="molecule type" value="Genomic_DNA"/>
</dbReference>
<accession>A0AA96ZVL4</accession>
<dbReference type="AlphaFoldDB" id="A0AA96ZVL4"/>
<dbReference type="RefSeq" id="WP_338101929.1">
    <property type="nucleotide sequence ID" value="NZ_CP131060.1"/>
</dbReference>
<evidence type="ECO:0000313" key="2">
    <source>
        <dbReference type="Proteomes" id="UP001303587"/>
    </source>
</evidence>
<protein>
    <submittedName>
        <fullName evidence="1">Uncharacterized protein</fullName>
    </submittedName>
</protein>
<dbReference type="GeneID" id="89230224"/>
<proteinExistence type="predicted"/>
<evidence type="ECO:0000313" key="1">
    <source>
        <dbReference type="EMBL" id="WNY25566.1"/>
    </source>
</evidence>
<sequence length="456" mass="47734">MRFNLEKILFVCFFLLIFSISIASASFPSSPVLEIDTGGTYQLGLYVPCIIKITTSEPVILEGSGKHVESVSILCDAGENGVHLTLKNVSYSTKSSNDYLFDSEYYSALYFVSGNNQLILSGNNIIKTEFKENTFRFKGGAGIGVPEGSFLEISEVKGGVGSLSVYGETGGSGIGGGSGVEYLSSDEAVINDDGNAGTIVIRSGSITSYGGVSGSGIGTGSYGNSGNISILGGNVMAVGGDGGSGIGCGFSGSGSNISIFGGMVTASGQKGGAGIGGGAVKSSTNNSGQLHIFSGVILDSVLAENAGEIILSNSSCYWGDGSKIGSGGNWSGPDPGVVHLENLWFGKKEETNAGIPYELQNITYLEDDQTLTLTYTVNNGMNDAVLPTIEQINENFEASFSPIKSLRWVDESEETYFPNSKFTKTNENGINLSAVSKNGFWDWLKSIFLIGRKHSF</sequence>
<gene>
    <name evidence="1" type="ORF">MsAc7_11180</name>
</gene>
<dbReference type="Proteomes" id="UP001303587">
    <property type="component" value="Chromosome"/>
</dbReference>
<keyword evidence="2" id="KW-1185">Reference proteome</keyword>
<reference evidence="1 2" key="1">
    <citation type="submission" date="2023-07" db="EMBL/GenBank/DDBJ databases">
        <title>Closed genoem sequence of Methanosarcinaceae archaeon Ac7.</title>
        <authorList>
            <person name="Poehlein A."/>
            <person name="Protasov E."/>
            <person name="Platt K."/>
            <person name="Reeh H."/>
            <person name="Daniel R."/>
            <person name="Brune A."/>
        </authorList>
    </citation>
    <scope>NUCLEOTIDE SEQUENCE [LARGE SCALE GENOMIC DNA]</scope>
    <source>
        <strain evidence="1 2">Ac7</strain>
    </source>
</reference>